<evidence type="ECO:0000256" key="4">
    <source>
        <dbReference type="SAM" id="MobiDB-lite"/>
    </source>
</evidence>
<dbReference type="PROSITE" id="PS01007">
    <property type="entry name" value="TRANSPOSASE_MUTATOR"/>
    <property type="match status" value="1"/>
</dbReference>
<feature type="compositionally biased region" description="Acidic residues" evidence="4">
    <location>
        <begin position="32"/>
        <end position="46"/>
    </location>
</feature>
<dbReference type="GO" id="GO:0003677">
    <property type="term" value="F:DNA binding"/>
    <property type="evidence" value="ECO:0007669"/>
    <property type="project" value="UniProtKB-KW"/>
</dbReference>
<dbReference type="PANTHER" id="PTHR31973:SF199">
    <property type="entry name" value="SWIM-TYPE DOMAIN-CONTAINING PROTEIN"/>
    <property type="match status" value="1"/>
</dbReference>
<protein>
    <recommendedName>
        <fullName evidence="6">MULE transposase domain-containing protein</fullName>
    </recommendedName>
</protein>
<evidence type="ECO:0000256" key="2">
    <source>
        <dbReference type="ARBA" id="ARBA00023125"/>
    </source>
</evidence>
<evidence type="ECO:0000256" key="1">
    <source>
        <dbReference type="ARBA" id="ARBA00022578"/>
    </source>
</evidence>
<feature type="compositionally biased region" description="Acidic residues" evidence="4">
    <location>
        <begin position="54"/>
        <end position="65"/>
    </location>
</feature>
<reference evidence="5" key="1">
    <citation type="submission" date="2020-06" db="EMBL/GenBank/DDBJ databases">
        <authorList>
            <person name="Li T."/>
            <person name="Hu X."/>
            <person name="Zhang T."/>
            <person name="Song X."/>
            <person name="Zhang H."/>
            <person name="Dai N."/>
            <person name="Sheng W."/>
            <person name="Hou X."/>
            <person name="Wei L."/>
        </authorList>
    </citation>
    <scope>NUCLEOTIDE SEQUENCE</scope>
    <source>
        <strain evidence="5">KEN1</strain>
        <tissue evidence="5">Leaf</tissue>
    </source>
</reference>
<evidence type="ECO:0000313" key="5">
    <source>
        <dbReference type="EMBL" id="KAL0440498.1"/>
    </source>
</evidence>
<comment type="caution">
    <text evidence="5">The sequence shown here is derived from an EMBL/GenBank/DDBJ whole genome shotgun (WGS) entry which is preliminary data.</text>
</comment>
<feature type="region of interest" description="Disordered" evidence="4">
    <location>
        <begin position="424"/>
        <end position="478"/>
    </location>
</feature>
<feature type="compositionally biased region" description="Basic residues" evidence="4">
    <location>
        <begin position="447"/>
        <end position="464"/>
    </location>
</feature>
<dbReference type="PANTHER" id="PTHR31973">
    <property type="entry name" value="POLYPROTEIN, PUTATIVE-RELATED"/>
    <property type="match status" value="1"/>
</dbReference>
<dbReference type="InterPro" id="IPR001207">
    <property type="entry name" value="Transposase_mutator"/>
</dbReference>
<gene>
    <name evidence="5" type="ORF">Slati_2532800</name>
</gene>
<keyword evidence="1" id="KW-0815">Transposition</keyword>
<evidence type="ECO:0008006" key="6">
    <source>
        <dbReference type="Google" id="ProtNLM"/>
    </source>
</evidence>
<feature type="region of interest" description="Disordered" evidence="4">
    <location>
        <begin position="26"/>
        <end position="120"/>
    </location>
</feature>
<dbReference type="EMBL" id="JACGWN010000008">
    <property type="protein sequence ID" value="KAL0440498.1"/>
    <property type="molecule type" value="Genomic_DNA"/>
</dbReference>
<sequence length="478" mass="54290">MVMERPMRHLNMPPPRYQGEGLEVADVAGEGEGVEVGEEAAEGDGAEGERDELIDSDFDTNGEDNNEQREIEYHRLEDQVVRDSSESGESTEDEEEDVVDNDGDLNEHGDSDDGEGGGQSYHVFNLEEIYDPTFELGMQFSNKLEFKNGAADCEWKMYAIKIKGEETFQINLIKAHHSCPQIFEVKNVKTNWIKDKYLQKFKSDPKRCVKGFRVDIINELRVNVSKQQAYRAKKAALKEIEGSPDWQYSRLWDYAEEIRRTNPNSTVIVGTEKQDGEERFSRFYVCFVALKVGFSAGCRPIMGVDGCHLKGPHGGILLTAHDLNIVRQHEYTFISDKQKGLMQAFDEVFPGSDHRFCVKHLHNNFKQADFRGLTFKNALWNAAKACTVDCYTVETYRRVYAPAIRPMSHEGIWSESCIIPPLPPNFGRGAGRPAKARRRESDEPTLKNKKKSKRKQVTGKRKRKTPEPAVQPQGGDTK</sequence>
<organism evidence="5">
    <name type="scientific">Sesamum latifolium</name>
    <dbReference type="NCBI Taxonomy" id="2727402"/>
    <lineage>
        <taxon>Eukaryota</taxon>
        <taxon>Viridiplantae</taxon>
        <taxon>Streptophyta</taxon>
        <taxon>Embryophyta</taxon>
        <taxon>Tracheophyta</taxon>
        <taxon>Spermatophyta</taxon>
        <taxon>Magnoliopsida</taxon>
        <taxon>eudicotyledons</taxon>
        <taxon>Gunneridae</taxon>
        <taxon>Pentapetalae</taxon>
        <taxon>asterids</taxon>
        <taxon>lamiids</taxon>
        <taxon>Lamiales</taxon>
        <taxon>Pedaliaceae</taxon>
        <taxon>Sesamum</taxon>
    </lineage>
</organism>
<keyword evidence="3" id="KW-0233">DNA recombination</keyword>
<reference evidence="5" key="2">
    <citation type="journal article" date="2024" name="Plant">
        <title>Genomic evolution and insights into agronomic trait innovations of Sesamum species.</title>
        <authorList>
            <person name="Miao H."/>
            <person name="Wang L."/>
            <person name="Qu L."/>
            <person name="Liu H."/>
            <person name="Sun Y."/>
            <person name="Le M."/>
            <person name="Wang Q."/>
            <person name="Wei S."/>
            <person name="Zheng Y."/>
            <person name="Lin W."/>
            <person name="Duan Y."/>
            <person name="Cao H."/>
            <person name="Xiong S."/>
            <person name="Wang X."/>
            <person name="Wei L."/>
            <person name="Li C."/>
            <person name="Ma Q."/>
            <person name="Ju M."/>
            <person name="Zhao R."/>
            <person name="Li G."/>
            <person name="Mu C."/>
            <person name="Tian Q."/>
            <person name="Mei H."/>
            <person name="Zhang T."/>
            <person name="Gao T."/>
            <person name="Zhang H."/>
        </authorList>
    </citation>
    <scope>NUCLEOTIDE SEQUENCE</scope>
    <source>
        <strain evidence="5">KEN1</strain>
    </source>
</reference>
<proteinExistence type="predicted"/>
<dbReference type="GO" id="GO:0004803">
    <property type="term" value="F:transposase activity"/>
    <property type="evidence" value="ECO:0007669"/>
    <property type="project" value="InterPro"/>
</dbReference>
<dbReference type="AlphaFoldDB" id="A0AAW2WG81"/>
<keyword evidence="2" id="KW-0238">DNA-binding</keyword>
<accession>A0AAW2WG81</accession>
<name>A0AAW2WG81_9LAMI</name>
<feature type="compositionally biased region" description="Basic and acidic residues" evidence="4">
    <location>
        <begin position="66"/>
        <end position="85"/>
    </location>
</feature>
<evidence type="ECO:0000256" key="3">
    <source>
        <dbReference type="ARBA" id="ARBA00023172"/>
    </source>
</evidence>
<dbReference type="GO" id="GO:0006313">
    <property type="term" value="P:DNA transposition"/>
    <property type="evidence" value="ECO:0007669"/>
    <property type="project" value="InterPro"/>
</dbReference>
<feature type="compositionally biased region" description="Acidic residues" evidence="4">
    <location>
        <begin position="89"/>
        <end position="104"/>
    </location>
</feature>